<gene>
    <name evidence="2" type="ORF">C9I94_09050</name>
</gene>
<dbReference type="RefSeq" id="WP_048897830.1">
    <property type="nucleotide sequence ID" value="NZ_AP024853.1"/>
</dbReference>
<dbReference type="SUPFAM" id="SSF51182">
    <property type="entry name" value="RmlC-like cupins"/>
    <property type="match status" value="1"/>
</dbReference>
<dbReference type="OrthoDB" id="9798585at2"/>
<dbReference type="Gene3D" id="2.60.120.10">
    <property type="entry name" value="Jelly Rolls"/>
    <property type="match status" value="1"/>
</dbReference>
<sequence>MKNNLFTHIPRELPQEIFEEVLNTPNVRIERIVSKGQVTPKNEWYDQKENEWVMVVKGQAKLLFEEGMVEVSLQEGDYIDIKAHQRHRVSWTDPVQETIWLAVFY</sequence>
<keyword evidence="3" id="KW-1185">Reference proteome</keyword>
<dbReference type="STRING" id="680026.AB733_05325"/>
<dbReference type="CDD" id="cd06981">
    <property type="entry name" value="cupin_reut_a1446"/>
    <property type="match status" value="1"/>
</dbReference>
<dbReference type="AlphaFoldDB" id="A0A0J8VGA5"/>
<comment type="caution">
    <text evidence="2">The sequence shown here is derived from an EMBL/GenBank/DDBJ whole genome shotgun (WGS) entry which is preliminary data.</text>
</comment>
<dbReference type="InterPro" id="IPR013096">
    <property type="entry name" value="Cupin_2"/>
</dbReference>
<name>A0A0J8VGA5_9GAMM</name>
<feature type="domain" description="Cupin type-2" evidence="1">
    <location>
        <begin position="34"/>
        <end position="104"/>
    </location>
</feature>
<protein>
    <submittedName>
        <fullName evidence="2">Cupin domain-containing protein</fullName>
    </submittedName>
</protein>
<dbReference type="Pfam" id="PF07883">
    <property type="entry name" value="Cupin_2"/>
    <property type="match status" value="1"/>
</dbReference>
<evidence type="ECO:0000313" key="3">
    <source>
        <dbReference type="Proteomes" id="UP000240481"/>
    </source>
</evidence>
<organism evidence="2 3">
    <name type="scientific">Photobacterium swingsii</name>
    <dbReference type="NCBI Taxonomy" id="680026"/>
    <lineage>
        <taxon>Bacteria</taxon>
        <taxon>Pseudomonadati</taxon>
        <taxon>Pseudomonadota</taxon>
        <taxon>Gammaproteobacteria</taxon>
        <taxon>Vibrionales</taxon>
        <taxon>Vibrionaceae</taxon>
        <taxon>Photobacterium</taxon>
    </lineage>
</organism>
<dbReference type="Proteomes" id="UP000240481">
    <property type="component" value="Unassembled WGS sequence"/>
</dbReference>
<dbReference type="InterPro" id="IPR011051">
    <property type="entry name" value="RmlC_Cupin_sf"/>
</dbReference>
<proteinExistence type="predicted"/>
<accession>A0A0J8VGA5</accession>
<dbReference type="EMBL" id="PYLZ01000004">
    <property type="protein sequence ID" value="PSW24948.1"/>
    <property type="molecule type" value="Genomic_DNA"/>
</dbReference>
<reference evidence="2 3" key="1">
    <citation type="submission" date="2018-01" db="EMBL/GenBank/DDBJ databases">
        <title>Whole genome sequencing of Histamine producing bacteria.</title>
        <authorList>
            <person name="Butler K."/>
        </authorList>
    </citation>
    <scope>NUCLEOTIDE SEQUENCE [LARGE SCALE GENOMIC DNA]</scope>
    <source>
        <strain evidence="2 3">DSM 24669</strain>
    </source>
</reference>
<dbReference type="InterPro" id="IPR014710">
    <property type="entry name" value="RmlC-like_jellyroll"/>
</dbReference>
<evidence type="ECO:0000259" key="1">
    <source>
        <dbReference type="Pfam" id="PF07883"/>
    </source>
</evidence>
<evidence type="ECO:0000313" key="2">
    <source>
        <dbReference type="EMBL" id="PSW24948.1"/>
    </source>
</evidence>